<keyword evidence="8" id="KW-0479">Metal-binding</keyword>
<evidence type="ECO:0000256" key="3">
    <source>
        <dbReference type="ARBA" id="ARBA00009528"/>
    </source>
</evidence>
<gene>
    <name evidence="8" type="primary">pepA</name>
    <name evidence="10" type="ORF">C3B61_05075</name>
</gene>
<name>A0A2S3ZI85_9MICO</name>
<dbReference type="RefSeq" id="WP_103459771.1">
    <property type="nucleotide sequence ID" value="NZ_PPXD01000007.1"/>
</dbReference>
<dbReference type="PRINTS" id="PR00481">
    <property type="entry name" value="LAMNOPPTDASE"/>
</dbReference>
<feature type="domain" description="Cytosol aminopeptidase" evidence="9">
    <location>
        <begin position="331"/>
        <end position="338"/>
    </location>
</feature>
<keyword evidence="5 8" id="KW-0645">Protease</keyword>
<evidence type="ECO:0000256" key="8">
    <source>
        <dbReference type="HAMAP-Rule" id="MF_00181"/>
    </source>
</evidence>
<keyword evidence="4 8" id="KW-0031">Aminopeptidase</keyword>
<evidence type="ECO:0000313" key="11">
    <source>
        <dbReference type="Proteomes" id="UP000237340"/>
    </source>
</evidence>
<dbReference type="InterPro" id="IPR043472">
    <property type="entry name" value="Macro_dom-like"/>
</dbReference>
<dbReference type="PANTHER" id="PTHR11963">
    <property type="entry name" value="LEUCINE AMINOPEPTIDASE-RELATED"/>
    <property type="match status" value="1"/>
</dbReference>
<dbReference type="GO" id="GO:0030145">
    <property type="term" value="F:manganese ion binding"/>
    <property type="evidence" value="ECO:0007669"/>
    <property type="project" value="UniProtKB-UniRule"/>
</dbReference>
<dbReference type="EMBL" id="PPXD01000007">
    <property type="protein sequence ID" value="POH67311.1"/>
    <property type="molecule type" value="Genomic_DNA"/>
</dbReference>
<dbReference type="EC" id="3.4.11.10" evidence="8"/>
<dbReference type="InterPro" id="IPR008283">
    <property type="entry name" value="Peptidase_M17_N"/>
</dbReference>
<proteinExistence type="inferred from homology"/>
<accession>A0A2S3ZI85</accession>
<dbReference type="PANTHER" id="PTHR11963:SF23">
    <property type="entry name" value="CYTOSOL AMINOPEPTIDASE"/>
    <property type="match status" value="1"/>
</dbReference>
<comment type="similarity">
    <text evidence="3 8">Belongs to the peptidase M17 family.</text>
</comment>
<evidence type="ECO:0000256" key="6">
    <source>
        <dbReference type="ARBA" id="ARBA00022801"/>
    </source>
</evidence>
<dbReference type="Proteomes" id="UP000237340">
    <property type="component" value="Unassembled WGS sequence"/>
</dbReference>
<evidence type="ECO:0000256" key="5">
    <source>
        <dbReference type="ARBA" id="ARBA00022670"/>
    </source>
</evidence>
<dbReference type="Pfam" id="PF02789">
    <property type="entry name" value="Peptidase_M17_N"/>
    <property type="match status" value="1"/>
</dbReference>
<dbReference type="InterPro" id="IPR023042">
    <property type="entry name" value="Peptidase_M17_leu_NH2_pept"/>
</dbReference>
<keyword evidence="11" id="KW-1185">Reference proteome</keyword>
<organism evidence="10 11">
    <name type="scientific">Cryobacterium zongtaii</name>
    <dbReference type="NCBI Taxonomy" id="1259217"/>
    <lineage>
        <taxon>Bacteria</taxon>
        <taxon>Bacillati</taxon>
        <taxon>Actinomycetota</taxon>
        <taxon>Actinomycetes</taxon>
        <taxon>Micrococcales</taxon>
        <taxon>Microbacteriaceae</taxon>
        <taxon>Cryobacterium</taxon>
    </lineage>
</organism>
<sequence>MTVSRVSVSAQPSIESTADVIVIGAVQGKDGPTLFADPGFEEIAAQFAAVAVSGTEDQLIRLAPVVGAAKTIAVIGLGSVVTPESLRYAAGSAVRQLTGAATVAFALPLADADQAAAVLEGAALGGYSFTTYRKASLAATKLPATDITVHTDQADEDASDRAGIVADAVSLVKDLVNMPPLDLYPESLANLAAAAAEGLPVTLTVWDEDQLVADGFGGIAGVGQGSTRPPRLVKVSYDPIEATQHLALVGKGITFDTGGLSLKPPASMVGMKYDMTGAATVLAVTLAAARLRLPVRLTAWLCIAENMPSGSAIRPNDVLTMRGGRTVEVLNTDAEGRLVLADGLVAAGEESPDAIIDVATLTGAAIVALGTRYSAVLGNDDLVAQVLAASKAEGELAWPMPMPEELRALLNSDVADIANAKIGNTGGGMLLAAVFLNEFIGSTGEGAETTTIPWAHLDIAGSAQLVGGGLGFTAPGPTGVTVRTLLRLAEEFSRK</sequence>
<keyword evidence="6 8" id="KW-0378">Hydrolase</keyword>
<reference evidence="10 11" key="1">
    <citation type="submission" date="2018-01" db="EMBL/GenBank/DDBJ databases">
        <title>Cryobacterium sp. nov., from glaciers in China.</title>
        <authorList>
            <person name="Liu Q."/>
            <person name="Xin Y.-H."/>
        </authorList>
    </citation>
    <scope>NUCLEOTIDE SEQUENCE [LARGE SCALE GENOMIC DNA]</scope>
    <source>
        <strain evidence="10 11">TMN-42</strain>
    </source>
</reference>
<dbReference type="CDD" id="cd00433">
    <property type="entry name" value="Peptidase_M17"/>
    <property type="match status" value="1"/>
</dbReference>
<dbReference type="NCBIfam" id="NF002073">
    <property type="entry name" value="PRK00913.1-2"/>
    <property type="match status" value="1"/>
</dbReference>
<evidence type="ECO:0000256" key="2">
    <source>
        <dbReference type="ARBA" id="ARBA00000967"/>
    </source>
</evidence>
<comment type="subcellular location">
    <subcellularLocation>
        <location evidence="8">Cytoplasm</location>
    </subcellularLocation>
</comment>
<comment type="caution">
    <text evidence="10">The sequence shown here is derived from an EMBL/GenBank/DDBJ whole genome shotgun (WGS) entry which is preliminary data.</text>
</comment>
<protein>
    <recommendedName>
        <fullName evidence="8">Probable cytosol aminopeptidase</fullName>
        <ecNumber evidence="8">3.4.11.1</ecNumber>
    </recommendedName>
    <alternativeName>
        <fullName evidence="8">Leucine aminopeptidase</fullName>
        <shortName evidence="8">LAP</shortName>
        <ecNumber evidence="8">3.4.11.10</ecNumber>
    </alternativeName>
    <alternativeName>
        <fullName evidence="8">Leucyl aminopeptidase</fullName>
    </alternativeName>
</protein>
<dbReference type="PROSITE" id="PS00631">
    <property type="entry name" value="CYTOSOL_AP"/>
    <property type="match status" value="1"/>
</dbReference>
<dbReference type="GO" id="GO:0005737">
    <property type="term" value="C:cytoplasm"/>
    <property type="evidence" value="ECO:0007669"/>
    <property type="project" value="UniProtKB-SubCell"/>
</dbReference>
<comment type="catalytic activity">
    <reaction evidence="2 8">
        <text>Release of an N-terminal amino acid, preferentially leucine, but not glutamic or aspartic acids.</text>
        <dbReference type="EC" id="3.4.11.10"/>
    </reaction>
</comment>
<comment type="catalytic activity">
    <reaction evidence="1 8">
        <text>Release of an N-terminal amino acid, Xaa-|-Yaa-, in which Xaa is preferably Leu, but may be other amino acids including Pro although not Arg or Lys, and Yaa may be Pro. Amino acid amides and methyl esters are also readily hydrolyzed, but rates on arylamides are exceedingly low.</text>
        <dbReference type="EC" id="3.4.11.1"/>
    </reaction>
</comment>
<dbReference type="HAMAP" id="MF_00181">
    <property type="entry name" value="Cytosol_peptidase_M17"/>
    <property type="match status" value="1"/>
</dbReference>
<dbReference type="Gene3D" id="3.40.630.10">
    <property type="entry name" value="Zn peptidases"/>
    <property type="match status" value="1"/>
</dbReference>
<dbReference type="GO" id="GO:0006508">
    <property type="term" value="P:proteolysis"/>
    <property type="evidence" value="ECO:0007669"/>
    <property type="project" value="UniProtKB-KW"/>
</dbReference>
<evidence type="ECO:0000313" key="10">
    <source>
        <dbReference type="EMBL" id="POH67311.1"/>
    </source>
</evidence>
<feature type="binding site" evidence="8">
    <location>
        <position position="274"/>
    </location>
    <ligand>
        <name>Mn(2+)</name>
        <dbReference type="ChEBI" id="CHEBI:29035"/>
        <label>2</label>
    </ligand>
</feature>
<dbReference type="GO" id="GO:0070006">
    <property type="term" value="F:metalloaminopeptidase activity"/>
    <property type="evidence" value="ECO:0007669"/>
    <property type="project" value="InterPro"/>
</dbReference>
<feature type="binding site" evidence="8">
    <location>
        <position position="335"/>
    </location>
    <ligand>
        <name>Mn(2+)</name>
        <dbReference type="ChEBI" id="CHEBI:29035"/>
        <label>1</label>
    </ligand>
</feature>
<evidence type="ECO:0000256" key="7">
    <source>
        <dbReference type="ARBA" id="ARBA00049972"/>
    </source>
</evidence>
<feature type="binding site" evidence="8">
    <location>
        <position position="333"/>
    </location>
    <ligand>
        <name>Mn(2+)</name>
        <dbReference type="ChEBI" id="CHEBI:29035"/>
        <label>1</label>
    </ligand>
</feature>
<comment type="cofactor">
    <cofactor evidence="8">
        <name>Mn(2+)</name>
        <dbReference type="ChEBI" id="CHEBI:29035"/>
    </cofactor>
    <text evidence="8">Binds 2 manganese ions per subunit.</text>
</comment>
<keyword evidence="8" id="KW-0464">Manganese</keyword>
<dbReference type="Pfam" id="PF00883">
    <property type="entry name" value="Peptidase_M17"/>
    <property type="match status" value="1"/>
</dbReference>
<evidence type="ECO:0000256" key="4">
    <source>
        <dbReference type="ARBA" id="ARBA00022438"/>
    </source>
</evidence>
<feature type="binding site" evidence="8">
    <location>
        <position position="251"/>
    </location>
    <ligand>
        <name>Mn(2+)</name>
        <dbReference type="ChEBI" id="CHEBI:29035"/>
        <label>2</label>
    </ligand>
</feature>
<evidence type="ECO:0000259" key="9">
    <source>
        <dbReference type="PROSITE" id="PS00631"/>
    </source>
</evidence>
<evidence type="ECO:0000256" key="1">
    <source>
        <dbReference type="ARBA" id="ARBA00000135"/>
    </source>
</evidence>
<feature type="active site" evidence="8">
    <location>
        <position position="337"/>
    </location>
</feature>
<feature type="binding site" evidence="8">
    <location>
        <position position="256"/>
    </location>
    <ligand>
        <name>Mn(2+)</name>
        <dbReference type="ChEBI" id="CHEBI:29035"/>
        <label>1</label>
    </ligand>
</feature>
<feature type="binding site" evidence="8">
    <location>
        <position position="256"/>
    </location>
    <ligand>
        <name>Mn(2+)</name>
        <dbReference type="ChEBI" id="CHEBI:29035"/>
        <label>2</label>
    </ligand>
</feature>
<dbReference type="Gene3D" id="3.40.220.10">
    <property type="entry name" value="Leucine Aminopeptidase, subunit E, domain 1"/>
    <property type="match status" value="1"/>
</dbReference>
<comment type="function">
    <text evidence="7 8">Presumably involved in the processing and regular turnover of intracellular proteins. Catalyzes the removal of unsubstituted N-terminal amino acids from various peptides.</text>
</comment>
<dbReference type="SUPFAM" id="SSF53187">
    <property type="entry name" value="Zn-dependent exopeptidases"/>
    <property type="match status" value="1"/>
</dbReference>
<dbReference type="EC" id="3.4.11.1" evidence="8"/>
<dbReference type="InterPro" id="IPR011356">
    <property type="entry name" value="Leucine_aapep/pepB"/>
</dbReference>
<feature type="active site" evidence="8">
    <location>
        <position position="263"/>
    </location>
</feature>
<dbReference type="AlphaFoldDB" id="A0A2S3ZI85"/>
<keyword evidence="8" id="KW-0963">Cytoplasm</keyword>
<feature type="binding site" evidence="8">
    <location>
        <position position="335"/>
    </location>
    <ligand>
        <name>Mn(2+)</name>
        <dbReference type="ChEBI" id="CHEBI:29035"/>
        <label>2</label>
    </ligand>
</feature>
<dbReference type="SUPFAM" id="SSF52949">
    <property type="entry name" value="Macro domain-like"/>
    <property type="match status" value="1"/>
</dbReference>
<dbReference type="InterPro" id="IPR000819">
    <property type="entry name" value="Peptidase_M17_C"/>
</dbReference>